<dbReference type="EMBL" id="JBBHLI010000009">
    <property type="protein sequence ID" value="MEK9502048.1"/>
    <property type="molecule type" value="Genomic_DNA"/>
</dbReference>
<dbReference type="SUPFAM" id="SSF52283">
    <property type="entry name" value="Formate/glycerate dehydrogenase catalytic domain-like"/>
    <property type="match status" value="1"/>
</dbReference>
<dbReference type="InterPro" id="IPR029753">
    <property type="entry name" value="D-isomer_DH_CS"/>
</dbReference>
<organism evidence="4 5">
    <name type="scientific">Gaopeijia maritima</name>
    <dbReference type="NCBI Taxonomy" id="3119007"/>
    <lineage>
        <taxon>Bacteria</taxon>
        <taxon>Pseudomonadati</taxon>
        <taxon>Gemmatimonadota</taxon>
        <taxon>Longimicrobiia</taxon>
        <taxon>Gaopeijiales</taxon>
        <taxon>Gaopeijiaceae</taxon>
        <taxon>Gaopeijia</taxon>
    </lineage>
</organism>
<reference evidence="4 5" key="1">
    <citation type="submission" date="2024-02" db="EMBL/GenBank/DDBJ databases">
        <title>A novel Gemmatimonadota bacterium.</title>
        <authorList>
            <person name="Du Z.-J."/>
            <person name="Ye Y.-Q."/>
        </authorList>
    </citation>
    <scope>NUCLEOTIDE SEQUENCE [LARGE SCALE GENOMIC DNA]</scope>
    <source>
        <strain evidence="4 5">DH-20</strain>
    </source>
</reference>
<feature type="domain" description="D-isomer specific 2-hydroxyacid dehydrogenase NAD-binding" evidence="3">
    <location>
        <begin position="123"/>
        <end position="304"/>
    </location>
</feature>
<name>A0ABU9EBE8_9BACT</name>
<evidence type="ECO:0000259" key="3">
    <source>
        <dbReference type="Pfam" id="PF02826"/>
    </source>
</evidence>
<dbReference type="PROSITE" id="PS00671">
    <property type="entry name" value="D_2_HYDROXYACID_DH_3"/>
    <property type="match status" value="1"/>
</dbReference>
<dbReference type="InterPro" id="IPR006140">
    <property type="entry name" value="D-isomer_DH_NAD-bd"/>
</dbReference>
<keyword evidence="2" id="KW-0520">NAD</keyword>
<keyword evidence="5" id="KW-1185">Reference proteome</keyword>
<keyword evidence="1" id="KW-0560">Oxidoreductase</keyword>
<dbReference type="SUPFAM" id="SSF51735">
    <property type="entry name" value="NAD(P)-binding Rossmann-fold domains"/>
    <property type="match status" value="1"/>
</dbReference>
<dbReference type="Gene3D" id="3.40.50.720">
    <property type="entry name" value="NAD(P)-binding Rossmann-like Domain"/>
    <property type="match status" value="2"/>
</dbReference>
<dbReference type="CDD" id="cd05300">
    <property type="entry name" value="2-Hacid_dh_1"/>
    <property type="match status" value="1"/>
</dbReference>
<evidence type="ECO:0000313" key="5">
    <source>
        <dbReference type="Proteomes" id="UP001484239"/>
    </source>
</evidence>
<evidence type="ECO:0000256" key="2">
    <source>
        <dbReference type="ARBA" id="ARBA00023027"/>
    </source>
</evidence>
<dbReference type="RefSeq" id="WP_405276826.1">
    <property type="nucleotide sequence ID" value="NZ_JBBHLI010000009.1"/>
</dbReference>
<proteinExistence type="predicted"/>
<gene>
    <name evidence="4" type="ORF">WI372_13730</name>
</gene>
<dbReference type="PANTHER" id="PTHR43333">
    <property type="entry name" value="2-HACID_DH_C DOMAIN-CONTAINING PROTEIN"/>
    <property type="match status" value="1"/>
</dbReference>
<accession>A0ABU9EBE8</accession>
<dbReference type="PANTHER" id="PTHR43333:SF1">
    <property type="entry name" value="D-ISOMER SPECIFIC 2-HYDROXYACID DEHYDROGENASE NAD-BINDING DOMAIN-CONTAINING PROTEIN"/>
    <property type="match status" value="1"/>
</dbReference>
<evidence type="ECO:0000313" key="4">
    <source>
        <dbReference type="EMBL" id="MEK9502048.1"/>
    </source>
</evidence>
<comment type="caution">
    <text evidence="4">The sequence shown here is derived from an EMBL/GenBank/DDBJ whole genome shotgun (WGS) entry which is preliminary data.</text>
</comment>
<dbReference type="Pfam" id="PF02826">
    <property type="entry name" value="2-Hacid_dh_C"/>
    <property type="match status" value="1"/>
</dbReference>
<sequence>MADVVFDMNDQRPIWARPDAVADEIRAALPTDWTLAVMDTPTEGTGDGSTRAHPAVLEAVADARIYMGFGIAEAVVQGGPRLEWIHTGSAGVGSSLTPTLVERAPIFTNSAGIHGPPMAEAILGMILHFMRGFDFAVRSQPEARWNTAPFYAAEAPIRELSQATVGIVGLGGVGQDTATRLTALGSRVIGLRRSGSTGPDGVEVVTGETGFDRLLRESDVVVVTAPETPDTRGLLNADAFERMKPGAIVVNVARGTIIDEPALIDALRAGRVRGAGLDVVASEPLAPDSPLWSMDGVLITPHVSPVSRGFWRRETDLILHNLRCFLDGRPGEMRNRVDLRAGY</sequence>
<dbReference type="Proteomes" id="UP001484239">
    <property type="component" value="Unassembled WGS sequence"/>
</dbReference>
<dbReference type="InterPro" id="IPR036291">
    <property type="entry name" value="NAD(P)-bd_dom_sf"/>
</dbReference>
<protein>
    <submittedName>
        <fullName evidence="4">D-2-hydroxyacid dehydrogenase</fullName>
    </submittedName>
</protein>
<evidence type="ECO:0000256" key="1">
    <source>
        <dbReference type="ARBA" id="ARBA00023002"/>
    </source>
</evidence>